<reference evidence="15 16" key="1">
    <citation type="submission" date="2015-03" db="EMBL/GenBank/DDBJ databases">
        <authorList>
            <person name="Radwan O."/>
            <person name="Al-Naeli F.A."/>
            <person name="Rendon G.A."/>
            <person name="Fields C."/>
        </authorList>
    </citation>
    <scope>NUCLEOTIDE SEQUENCE [LARGE SCALE GENOMIC DNA]</scope>
    <source>
        <strain evidence="15">CR-DP1</strain>
    </source>
</reference>
<dbReference type="FunFam" id="1.20.1530.20:FF:000015">
    <property type="entry name" value="Na(+)/H(+) antiporter 2"/>
    <property type="match status" value="1"/>
</dbReference>
<feature type="compositionally biased region" description="Polar residues" evidence="11">
    <location>
        <begin position="551"/>
        <end position="563"/>
    </location>
</feature>
<evidence type="ECO:0000256" key="11">
    <source>
        <dbReference type="SAM" id="MobiDB-lite"/>
    </source>
</evidence>
<dbReference type="GO" id="GO:0005886">
    <property type="term" value="C:plasma membrane"/>
    <property type="evidence" value="ECO:0007669"/>
    <property type="project" value="EnsemblFungi"/>
</dbReference>
<feature type="transmembrane region" description="Helical" evidence="12">
    <location>
        <begin position="204"/>
        <end position="226"/>
    </location>
</feature>
<evidence type="ECO:0000256" key="8">
    <source>
        <dbReference type="ARBA" id="ARBA00023065"/>
    </source>
</evidence>
<feature type="transmembrane region" description="Helical" evidence="12">
    <location>
        <begin position="174"/>
        <end position="192"/>
    </location>
</feature>
<keyword evidence="10" id="KW-0739">Sodium transport</keyword>
<dbReference type="EMBL" id="LAEV01002167">
    <property type="protein sequence ID" value="KKA26490.1"/>
    <property type="molecule type" value="Genomic_DNA"/>
</dbReference>
<feature type="transmembrane region" description="Helical" evidence="12">
    <location>
        <begin position="296"/>
        <end position="315"/>
    </location>
</feature>
<feature type="transmembrane region" description="Helical" evidence="12">
    <location>
        <begin position="321"/>
        <end position="341"/>
    </location>
</feature>
<keyword evidence="8" id="KW-0406">Ion transport</keyword>
<keyword evidence="9 12" id="KW-0472">Membrane</keyword>
<keyword evidence="16" id="KW-1185">Reference proteome</keyword>
<evidence type="ECO:0000256" key="12">
    <source>
        <dbReference type="SAM" id="Phobius"/>
    </source>
</evidence>
<feature type="transmembrane region" description="Helical" evidence="12">
    <location>
        <begin position="102"/>
        <end position="124"/>
    </location>
</feature>
<evidence type="ECO:0000313" key="16">
    <source>
        <dbReference type="Proteomes" id="UP000033483"/>
    </source>
</evidence>
<dbReference type="InterPro" id="IPR013928">
    <property type="entry name" value="Cation/H_antiporter_C"/>
</dbReference>
<dbReference type="Gene3D" id="6.10.140.1330">
    <property type="match status" value="1"/>
</dbReference>
<feature type="transmembrane region" description="Helical" evidence="12">
    <location>
        <begin position="246"/>
        <end position="262"/>
    </location>
</feature>
<dbReference type="InterPro" id="IPR006153">
    <property type="entry name" value="Cation/H_exchanger_TM"/>
</dbReference>
<keyword evidence="3" id="KW-0813">Transport</keyword>
<feature type="domain" description="Alkali metal cation/H+ antiporter Nha1 C-terminal" evidence="14">
    <location>
        <begin position="458"/>
        <end position="943"/>
    </location>
</feature>
<feature type="transmembrane region" description="Helical" evidence="12">
    <location>
        <begin position="12"/>
        <end position="29"/>
    </location>
</feature>
<keyword evidence="4" id="KW-0050">Antiport</keyword>
<dbReference type="GO" id="GO:0030007">
    <property type="term" value="P:intracellular potassium ion homeostasis"/>
    <property type="evidence" value="ECO:0007669"/>
    <property type="project" value="EnsemblFungi"/>
</dbReference>
<gene>
    <name evidence="15" type="ORF">TD95_005075</name>
</gene>
<evidence type="ECO:0000256" key="6">
    <source>
        <dbReference type="ARBA" id="ARBA00022989"/>
    </source>
</evidence>
<dbReference type="Proteomes" id="UP000033483">
    <property type="component" value="Unassembled WGS sequence"/>
</dbReference>
<dbReference type="InterPro" id="IPR004712">
    <property type="entry name" value="Na+/H+_antiporter_fungi"/>
</dbReference>
<dbReference type="GO" id="GO:0045121">
    <property type="term" value="C:membrane raft"/>
    <property type="evidence" value="ECO:0007669"/>
    <property type="project" value="EnsemblFungi"/>
</dbReference>
<evidence type="ECO:0000256" key="1">
    <source>
        <dbReference type="ARBA" id="ARBA00004141"/>
    </source>
</evidence>
<proteinExistence type="inferred from homology"/>
<feature type="compositionally biased region" description="Acidic residues" evidence="11">
    <location>
        <begin position="915"/>
        <end position="925"/>
    </location>
</feature>
<dbReference type="GO" id="GO:0006970">
    <property type="term" value="P:response to osmotic stress"/>
    <property type="evidence" value="ECO:0007669"/>
    <property type="project" value="EnsemblFungi"/>
</dbReference>
<evidence type="ECO:0000256" key="5">
    <source>
        <dbReference type="ARBA" id="ARBA00022692"/>
    </source>
</evidence>
<feature type="compositionally biased region" description="Basic and acidic residues" evidence="11">
    <location>
        <begin position="938"/>
        <end position="949"/>
    </location>
</feature>
<feature type="region of interest" description="Disordered" evidence="11">
    <location>
        <begin position="547"/>
        <end position="586"/>
    </location>
</feature>
<dbReference type="PANTHER" id="PTHR31382:SF4">
    <property type="entry name" value="NA(+)_H(+) ANTIPORTER"/>
    <property type="match status" value="1"/>
</dbReference>
<dbReference type="GO" id="GO:0015385">
    <property type="term" value="F:sodium:proton antiporter activity"/>
    <property type="evidence" value="ECO:0007669"/>
    <property type="project" value="EnsemblFungi"/>
</dbReference>
<dbReference type="GO" id="GO:0036376">
    <property type="term" value="P:sodium ion export across plasma membrane"/>
    <property type="evidence" value="ECO:0007669"/>
    <property type="project" value="EnsemblFungi"/>
</dbReference>
<feature type="region of interest" description="Disordered" evidence="11">
    <location>
        <begin position="616"/>
        <end position="649"/>
    </location>
</feature>
<accession>A0A0F4Z815</accession>
<evidence type="ECO:0000259" key="13">
    <source>
        <dbReference type="Pfam" id="PF00999"/>
    </source>
</evidence>
<feature type="compositionally biased region" description="Low complexity" evidence="11">
    <location>
        <begin position="901"/>
        <end position="914"/>
    </location>
</feature>
<evidence type="ECO:0008006" key="17">
    <source>
        <dbReference type="Google" id="ProtNLM"/>
    </source>
</evidence>
<dbReference type="GO" id="GO:0120029">
    <property type="term" value="P:proton export across plasma membrane"/>
    <property type="evidence" value="ECO:0007669"/>
    <property type="project" value="InterPro"/>
</dbReference>
<protein>
    <recommendedName>
        <fullName evidence="17">Na(+)/H(+) antiporter</fullName>
    </recommendedName>
</protein>
<dbReference type="Pfam" id="PF08619">
    <property type="entry name" value="Nha1_C"/>
    <property type="match status" value="1"/>
</dbReference>
<evidence type="ECO:0000256" key="3">
    <source>
        <dbReference type="ARBA" id="ARBA00022448"/>
    </source>
</evidence>
<evidence type="ECO:0000259" key="14">
    <source>
        <dbReference type="Pfam" id="PF08619"/>
    </source>
</evidence>
<sequence>MAWEDLSITKPHLVYILLGAFTSLFMLCSSFIKERLYIGEATVATIFGVIFGPHCTNLINPLSWGSVDIVTIEFSRIVLVVQCFAVGVELPKFYMEKHWRSVVILLLPIMTWGWLVTSLFVWWMVPPLNWLESLVIAACVTATDPVLASSVVGKGKFARRVPKHLRDLLSAESGCNDGMAFPFLYLGVWLILEHKEAGPVTFHWFVLTILYGCIFGAFYGFIVGYISRRGIRFAEKYDLIDRESFLVFYFVLALFCAGSGSMLGLDDLLVGFAAGVGFSNDGWFSQKTEESSVSNVIDLLLNLTYFVYLGTIIPWEQFNDSSIGLSAWRLVVIAILVIFFRRIPIMLMMKPFIPDIKTWREALFAGHFGPIGVGAIFVAMLARAEMEEGEAVPTSELPDPNVPHYNLIVLVWPIVTFLVISSIIVHGSSIAVFTLGKRINTLTLTMSYTMAQEEGPAWMNRLPRILSQSKSQARTVDSETDGLDVPPGVMPPGFIRRRKSEDGNRSRASSLVPRRRKKKSVGGPISQSAIYPQRPEAAVLQIGKPRLPMEESSSTAASNTNVQPFPVPEAQPETRPGSRGSNRSNVNQVNIYDEGENLIFENQDGEVLVVDPVRRDGASDSSLSRGRPGRPLVHDEEKGESLPLPPASEPLGWSFGDIKKRVANVIQSETQKRKGKGLQEKKSEPARAYQFGNTVIVEDEDGEVIKTYDLPSEKPTGATGNLLKYVGFGRDSDGNAGGAEPGVPGSSTAPGMAPVRRKTLLQATHEPEIDDRHIRFTIGGQGKRMTKEGFIEEMRKLDSRTRNQVINNSTASDGIKALAKMDFAPLGPVSSAGAVAAAMQKQRTRSRTPNSSHVSDKTSPVGGNVEYPSGSDSDSGSEDEGQHSLRITQSSDAYDVLTRKATTASGAASSGAGAQDDDDDDVEETAAERRRRLAALDTIHDDDAPRGRSETVVSYGDAPAAPETVEADAAVEADEIPARRGIRFAEATRPRGE</sequence>
<comment type="similarity">
    <text evidence="2">Belongs to the fungal Na(+)/H(+) exchanger family.</text>
</comment>
<dbReference type="PANTHER" id="PTHR31382">
    <property type="entry name" value="NA(+)/H(+) ANTIPORTER"/>
    <property type="match status" value="1"/>
</dbReference>
<keyword evidence="6 12" id="KW-1133">Transmembrane helix</keyword>
<feature type="domain" description="Cation/H+ exchanger transmembrane" evidence="13">
    <location>
        <begin position="26"/>
        <end position="433"/>
    </location>
</feature>
<comment type="caution">
    <text evidence="15">The sequence shown here is derived from an EMBL/GenBank/DDBJ whole genome shotgun (WGS) entry which is preliminary data.</text>
</comment>
<evidence type="ECO:0000313" key="15">
    <source>
        <dbReference type="EMBL" id="KKA26490.1"/>
    </source>
</evidence>
<evidence type="ECO:0000256" key="2">
    <source>
        <dbReference type="ARBA" id="ARBA00005248"/>
    </source>
</evidence>
<dbReference type="Pfam" id="PF00999">
    <property type="entry name" value="Na_H_Exchanger"/>
    <property type="match status" value="1"/>
</dbReference>
<dbReference type="GO" id="GO:0042391">
    <property type="term" value="P:regulation of membrane potential"/>
    <property type="evidence" value="ECO:0007669"/>
    <property type="project" value="InterPro"/>
</dbReference>
<feature type="region of interest" description="Disordered" evidence="11">
    <location>
        <begin position="733"/>
        <end position="752"/>
    </location>
</feature>
<keyword evidence="7" id="KW-0915">Sodium</keyword>
<keyword evidence="5 12" id="KW-0812">Transmembrane</keyword>
<dbReference type="OrthoDB" id="2190219at2759"/>
<organism evidence="15 16">
    <name type="scientific">Thielaviopsis punctulata</name>
    <dbReference type="NCBI Taxonomy" id="72032"/>
    <lineage>
        <taxon>Eukaryota</taxon>
        <taxon>Fungi</taxon>
        <taxon>Dikarya</taxon>
        <taxon>Ascomycota</taxon>
        <taxon>Pezizomycotina</taxon>
        <taxon>Sordariomycetes</taxon>
        <taxon>Hypocreomycetidae</taxon>
        <taxon>Microascales</taxon>
        <taxon>Ceratocystidaceae</taxon>
        <taxon>Thielaviopsis</taxon>
    </lineage>
</organism>
<feature type="transmembrane region" description="Helical" evidence="12">
    <location>
        <begin position="404"/>
        <end position="436"/>
    </location>
</feature>
<dbReference type="GO" id="GO:0097623">
    <property type="term" value="P:potassium ion export across plasma membrane"/>
    <property type="evidence" value="ECO:0007669"/>
    <property type="project" value="EnsemblFungi"/>
</dbReference>
<feature type="region of interest" description="Disordered" evidence="11">
    <location>
        <begin position="834"/>
        <end position="961"/>
    </location>
</feature>
<evidence type="ECO:0000256" key="10">
    <source>
        <dbReference type="ARBA" id="ARBA00023201"/>
    </source>
</evidence>
<evidence type="ECO:0000256" key="4">
    <source>
        <dbReference type="ARBA" id="ARBA00022449"/>
    </source>
</evidence>
<name>A0A0F4Z815_9PEZI</name>
<dbReference type="AlphaFoldDB" id="A0A0F4Z815"/>
<comment type="subcellular location">
    <subcellularLocation>
        <location evidence="1">Membrane</location>
        <topology evidence="1">Multi-pass membrane protein</topology>
    </subcellularLocation>
</comment>
<feature type="region of interest" description="Disordered" evidence="11">
    <location>
        <begin position="469"/>
        <end position="532"/>
    </location>
</feature>
<feature type="transmembrane region" description="Helical" evidence="12">
    <location>
        <begin position="130"/>
        <end position="153"/>
    </location>
</feature>
<evidence type="ECO:0000256" key="9">
    <source>
        <dbReference type="ARBA" id="ARBA00023136"/>
    </source>
</evidence>
<feature type="transmembrane region" description="Helical" evidence="12">
    <location>
        <begin position="362"/>
        <end position="384"/>
    </location>
</feature>
<evidence type="ECO:0000256" key="7">
    <source>
        <dbReference type="ARBA" id="ARBA00023053"/>
    </source>
</evidence>